<gene>
    <name evidence="1" type="ORF">PV662_07730</name>
</gene>
<organism evidence="1 2">
    <name type="scientific">Streptomyces europaeiscabiei</name>
    <dbReference type="NCBI Taxonomy" id="146819"/>
    <lineage>
        <taxon>Bacteria</taxon>
        <taxon>Bacillati</taxon>
        <taxon>Actinomycetota</taxon>
        <taxon>Actinomycetes</taxon>
        <taxon>Kitasatosporales</taxon>
        <taxon>Streptomycetaceae</taxon>
        <taxon>Streptomyces</taxon>
    </lineage>
</organism>
<evidence type="ECO:0000313" key="2">
    <source>
        <dbReference type="Proteomes" id="UP001271274"/>
    </source>
</evidence>
<proteinExistence type="predicted"/>
<accession>A0ABU4NDB4</accession>
<keyword evidence="2" id="KW-1185">Reference proteome</keyword>
<dbReference type="Proteomes" id="UP001271274">
    <property type="component" value="Unassembled WGS sequence"/>
</dbReference>
<name>A0ABU4NDB4_9ACTN</name>
<protein>
    <submittedName>
        <fullName evidence="1">Uncharacterized protein</fullName>
    </submittedName>
</protein>
<comment type="caution">
    <text evidence="1">The sequence shown here is derived from an EMBL/GenBank/DDBJ whole genome shotgun (WGS) entry which is preliminary data.</text>
</comment>
<reference evidence="1 2" key="1">
    <citation type="journal article" date="2023" name="Microb. Genom.">
        <title>Mesoterricola silvestris gen. nov., sp. nov., Mesoterricola sediminis sp. nov., Geothrix oryzae sp. nov., Geothrix edaphica sp. nov., Geothrix rubra sp. nov., and Geothrix limicola sp. nov., six novel members of Acidobacteriota isolated from soils.</title>
        <authorList>
            <person name="Weisberg A.J."/>
            <person name="Pearce E."/>
            <person name="Kramer C.G."/>
            <person name="Chang J.H."/>
            <person name="Clarke C.R."/>
        </authorList>
    </citation>
    <scope>NUCLEOTIDE SEQUENCE [LARGE SCALE GENOMIC DNA]</scope>
    <source>
        <strain evidence="1 2">ID09-01A</strain>
    </source>
</reference>
<sequence length="103" mass="11589">MAGETVYDADTWPVVACSERLPELRDWLRANGIDPSDVPISEDIVIEPLTLGGDRAIRYTAHLRNADGCKYLDEATGEAAQEERIVPLVVDPPPQWWEKENDR</sequence>
<dbReference type="RefSeq" id="WP_319061789.1">
    <property type="nucleotide sequence ID" value="NZ_JARAYT010000037.1"/>
</dbReference>
<dbReference type="EMBL" id="JARAYU010000002">
    <property type="protein sequence ID" value="MDX3699649.1"/>
    <property type="molecule type" value="Genomic_DNA"/>
</dbReference>
<evidence type="ECO:0000313" key="1">
    <source>
        <dbReference type="EMBL" id="MDX3699649.1"/>
    </source>
</evidence>